<protein>
    <submittedName>
        <fullName evidence="1">Uncharacterized protein</fullName>
    </submittedName>
</protein>
<accession>A0A6C0BJG6</accession>
<dbReference type="EMBL" id="MN739177">
    <property type="protein sequence ID" value="QHS92316.1"/>
    <property type="molecule type" value="Genomic_DNA"/>
</dbReference>
<proteinExistence type="predicted"/>
<organism evidence="1">
    <name type="scientific">viral metagenome</name>
    <dbReference type="NCBI Taxonomy" id="1070528"/>
    <lineage>
        <taxon>unclassified sequences</taxon>
        <taxon>metagenomes</taxon>
        <taxon>organismal metagenomes</taxon>
    </lineage>
</organism>
<dbReference type="AlphaFoldDB" id="A0A6C0BJG6"/>
<sequence>MNSCVIDQSNFSIRMKHPFFVSPIKIRSSSTNKSYNDLYHTFALPIVGDYAHNFTLVSNYILKGMINNQVQVDCLGNYLDSVNLCLNQRTLSMSQIDHFPMVETLSPYSLNDKSVIKLEFLNIPLLIKCSPETTYLITLKFKQSPPIDYLLAYDVMHVDDPHYADKLQKEKFAVTYVSQQTSRTVKTAQYIFERGHVTPA</sequence>
<name>A0A6C0BJG6_9ZZZZ</name>
<evidence type="ECO:0000313" key="1">
    <source>
        <dbReference type="EMBL" id="QHS92316.1"/>
    </source>
</evidence>
<reference evidence="1" key="1">
    <citation type="journal article" date="2020" name="Nature">
        <title>Giant virus diversity and host interactions through global metagenomics.</title>
        <authorList>
            <person name="Schulz F."/>
            <person name="Roux S."/>
            <person name="Paez-Espino D."/>
            <person name="Jungbluth S."/>
            <person name="Walsh D.A."/>
            <person name="Denef V.J."/>
            <person name="McMahon K.D."/>
            <person name="Konstantinidis K.T."/>
            <person name="Eloe-Fadrosh E.A."/>
            <person name="Kyrpides N.C."/>
            <person name="Woyke T."/>
        </authorList>
    </citation>
    <scope>NUCLEOTIDE SEQUENCE</scope>
    <source>
        <strain evidence="1">GVMAG-M-3300014204-73</strain>
    </source>
</reference>